<keyword evidence="3 5" id="KW-0378">Hydrolase</keyword>
<dbReference type="InterPro" id="IPR015500">
    <property type="entry name" value="Peptidase_S8_subtilisin-rel"/>
</dbReference>
<dbReference type="InterPro" id="IPR037045">
    <property type="entry name" value="S8pro/Inhibitor_I9_sf"/>
</dbReference>
<feature type="active site" description="Charge relay system" evidence="5">
    <location>
        <position position="349"/>
    </location>
</feature>
<evidence type="ECO:0000256" key="2">
    <source>
        <dbReference type="ARBA" id="ARBA00022670"/>
    </source>
</evidence>
<dbReference type="Pfam" id="PF05922">
    <property type="entry name" value="Inhibitor_I9"/>
    <property type="match status" value="1"/>
</dbReference>
<accession>A0A1H6UVS7</accession>
<dbReference type="InterPro" id="IPR050131">
    <property type="entry name" value="Peptidase_S8_subtilisin-like"/>
</dbReference>
<dbReference type="InterPro" id="IPR022398">
    <property type="entry name" value="Peptidase_S8_His-AS"/>
</dbReference>
<keyword evidence="11" id="KW-1185">Reference proteome</keyword>
<dbReference type="Gene3D" id="3.30.70.80">
    <property type="entry name" value="Peptidase S8 propeptide/proteinase inhibitor I9"/>
    <property type="match status" value="1"/>
</dbReference>
<evidence type="ECO:0000313" key="11">
    <source>
        <dbReference type="Proteomes" id="UP000198707"/>
    </source>
</evidence>
<evidence type="ECO:0000256" key="7">
    <source>
        <dbReference type="SAM" id="SignalP"/>
    </source>
</evidence>
<keyword evidence="2 5" id="KW-0645">Protease</keyword>
<dbReference type="CDD" id="cd04077">
    <property type="entry name" value="Peptidases_S8_PCSK9_ProteinaseK_like"/>
    <property type="match status" value="1"/>
</dbReference>
<proteinExistence type="inferred from homology"/>
<comment type="similarity">
    <text evidence="1 5 6">Belongs to the peptidase S8 family.</text>
</comment>
<dbReference type="AlphaFoldDB" id="A0A1H6UVS7"/>
<sequence length="404" mass="41393">MSQARLPHLRRVAVATGITMATVAATLLALPQPAMAAGGPYRAAALPITTPQAATDVAVIPGAYVVTMKPGTDATVPARALKAAPTAYFHRAVNGFAARLSPAQVSELAHNSNVLSIERDVLQYDVVDAVQTSPPSWGLDRIDQTNRPLSSSYTYNSTGTGVHAYIIDSGIQANHPDFGGRATFAYNAIDSNNTDCNGHGTHVAGTVGGTSHGVAKNVRLYGVKWLNCSGGGTLSAAVGAVDWVTRNASKPAVANASWNYTYSATLATALTNMMNSGVFLAASAGNTGGNSCDRLPRNLSAALVVAATTNTDARASYSSTGSCVDIYAPGSAIVSTYPTSTTSSLNGTSMATPHAAGTAALYKATYGEASQATVHNWIVSNGTSGVVTGTLSGTPNLLLNKRNL</sequence>
<dbReference type="InterPro" id="IPR000209">
    <property type="entry name" value="Peptidase_S8/S53_dom"/>
</dbReference>
<dbReference type="PRINTS" id="PR00723">
    <property type="entry name" value="SUBTILISIN"/>
</dbReference>
<organism evidence="10 11">
    <name type="scientific">Micromonospora phaseoli</name>
    <dbReference type="NCBI Taxonomy" id="1144548"/>
    <lineage>
        <taxon>Bacteria</taxon>
        <taxon>Bacillati</taxon>
        <taxon>Actinomycetota</taxon>
        <taxon>Actinomycetes</taxon>
        <taxon>Micromonosporales</taxon>
        <taxon>Micromonosporaceae</taxon>
        <taxon>Micromonospora</taxon>
    </lineage>
</organism>
<keyword evidence="7" id="KW-0732">Signal</keyword>
<evidence type="ECO:0000256" key="6">
    <source>
        <dbReference type="RuleBase" id="RU003355"/>
    </source>
</evidence>
<gene>
    <name evidence="10" type="ORF">SAMN05443287_102424</name>
</gene>
<evidence type="ECO:0000259" key="8">
    <source>
        <dbReference type="Pfam" id="PF00082"/>
    </source>
</evidence>
<dbReference type="GO" id="GO:0006508">
    <property type="term" value="P:proteolysis"/>
    <property type="evidence" value="ECO:0007669"/>
    <property type="project" value="UniProtKB-KW"/>
</dbReference>
<dbReference type="Pfam" id="PF00082">
    <property type="entry name" value="Peptidase_S8"/>
    <property type="match status" value="1"/>
</dbReference>
<feature type="active site" description="Charge relay system" evidence="5">
    <location>
        <position position="168"/>
    </location>
</feature>
<dbReference type="STRING" id="1144548.SAMN05443287_102424"/>
<evidence type="ECO:0000256" key="3">
    <source>
        <dbReference type="ARBA" id="ARBA00022801"/>
    </source>
</evidence>
<evidence type="ECO:0000256" key="4">
    <source>
        <dbReference type="ARBA" id="ARBA00022825"/>
    </source>
</evidence>
<dbReference type="GO" id="GO:0004252">
    <property type="term" value="F:serine-type endopeptidase activity"/>
    <property type="evidence" value="ECO:0007669"/>
    <property type="project" value="UniProtKB-UniRule"/>
</dbReference>
<protein>
    <submittedName>
        <fullName evidence="10">Peptidase inhibitor I9</fullName>
    </submittedName>
</protein>
<reference evidence="11" key="1">
    <citation type="submission" date="2016-10" db="EMBL/GenBank/DDBJ databases">
        <authorList>
            <person name="Varghese N."/>
            <person name="Submissions S."/>
        </authorList>
    </citation>
    <scope>NUCLEOTIDE SEQUENCE [LARGE SCALE GENOMIC DNA]</scope>
    <source>
        <strain evidence="11">CGMCC 4.7038</strain>
    </source>
</reference>
<dbReference type="PANTHER" id="PTHR43806:SF11">
    <property type="entry name" value="CEREVISIN-RELATED"/>
    <property type="match status" value="1"/>
</dbReference>
<keyword evidence="4 5" id="KW-0720">Serine protease</keyword>
<dbReference type="PROSITE" id="PS51892">
    <property type="entry name" value="SUBTILASE"/>
    <property type="match status" value="1"/>
</dbReference>
<dbReference type="InterPro" id="IPR023828">
    <property type="entry name" value="Peptidase_S8_Ser-AS"/>
</dbReference>
<dbReference type="InterPro" id="IPR023827">
    <property type="entry name" value="Peptidase_S8_Asp-AS"/>
</dbReference>
<dbReference type="SUPFAM" id="SSF52743">
    <property type="entry name" value="Subtilisin-like"/>
    <property type="match status" value="1"/>
</dbReference>
<dbReference type="Gene3D" id="3.40.50.200">
    <property type="entry name" value="Peptidase S8/S53 domain"/>
    <property type="match status" value="1"/>
</dbReference>
<evidence type="ECO:0000313" key="10">
    <source>
        <dbReference type="EMBL" id="SEI96533.1"/>
    </source>
</evidence>
<dbReference type="SUPFAM" id="SSF54897">
    <property type="entry name" value="Protease propeptides/inhibitors"/>
    <property type="match status" value="1"/>
</dbReference>
<feature type="chain" id="PRO_5011474026" evidence="7">
    <location>
        <begin position="37"/>
        <end position="404"/>
    </location>
</feature>
<dbReference type="OrthoDB" id="9766923at2"/>
<feature type="domain" description="Peptidase S8/S53" evidence="8">
    <location>
        <begin position="161"/>
        <end position="384"/>
    </location>
</feature>
<dbReference type="GO" id="GO:0005615">
    <property type="term" value="C:extracellular space"/>
    <property type="evidence" value="ECO:0007669"/>
    <property type="project" value="TreeGrafter"/>
</dbReference>
<feature type="domain" description="Inhibitor I9" evidence="9">
    <location>
        <begin position="88"/>
        <end position="121"/>
    </location>
</feature>
<dbReference type="RefSeq" id="WP_092376656.1">
    <property type="nucleotide sequence ID" value="NZ_BOPI01000046.1"/>
</dbReference>
<dbReference type="PROSITE" id="PS00136">
    <property type="entry name" value="SUBTILASE_ASP"/>
    <property type="match status" value="1"/>
</dbReference>
<evidence type="ECO:0000256" key="1">
    <source>
        <dbReference type="ARBA" id="ARBA00011073"/>
    </source>
</evidence>
<dbReference type="InterPro" id="IPR010259">
    <property type="entry name" value="S8pro/Inhibitor_I9"/>
</dbReference>
<dbReference type="PANTHER" id="PTHR43806">
    <property type="entry name" value="PEPTIDASE S8"/>
    <property type="match status" value="1"/>
</dbReference>
<dbReference type="FunFam" id="3.40.50.200:FF:000014">
    <property type="entry name" value="Proteinase K"/>
    <property type="match status" value="1"/>
</dbReference>
<dbReference type="InterPro" id="IPR034193">
    <property type="entry name" value="PCSK9_ProteinaseK-like"/>
</dbReference>
<dbReference type="PROSITE" id="PS00138">
    <property type="entry name" value="SUBTILASE_SER"/>
    <property type="match status" value="1"/>
</dbReference>
<evidence type="ECO:0000256" key="5">
    <source>
        <dbReference type="PROSITE-ProRule" id="PRU01240"/>
    </source>
</evidence>
<name>A0A1H6UVS7_9ACTN</name>
<dbReference type="EMBL" id="FNYV01000002">
    <property type="protein sequence ID" value="SEI96533.1"/>
    <property type="molecule type" value="Genomic_DNA"/>
</dbReference>
<feature type="active site" description="Charge relay system" evidence="5">
    <location>
        <position position="199"/>
    </location>
</feature>
<dbReference type="InterPro" id="IPR036852">
    <property type="entry name" value="Peptidase_S8/S53_dom_sf"/>
</dbReference>
<dbReference type="Proteomes" id="UP000198707">
    <property type="component" value="Unassembled WGS sequence"/>
</dbReference>
<feature type="signal peptide" evidence="7">
    <location>
        <begin position="1"/>
        <end position="36"/>
    </location>
</feature>
<dbReference type="PROSITE" id="PS00137">
    <property type="entry name" value="SUBTILASE_HIS"/>
    <property type="match status" value="1"/>
</dbReference>
<evidence type="ECO:0000259" key="9">
    <source>
        <dbReference type="Pfam" id="PF05922"/>
    </source>
</evidence>